<keyword evidence="1" id="KW-0472">Membrane</keyword>
<name>A0A7S8CCR2_9BACI</name>
<evidence type="ECO:0000313" key="3">
    <source>
        <dbReference type="Proteomes" id="UP000593626"/>
    </source>
</evidence>
<reference evidence="2 3" key="1">
    <citation type="submission" date="2019-07" db="EMBL/GenBank/DDBJ databases">
        <title>Genome sequence of 2 isolates from Red Sea Mangroves.</title>
        <authorList>
            <person name="Sefrji F."/>
            <person name="Michoud G."/>
            <person name="Merlino G."/>
            <person name="Daffonchio D."/>
        </authorList>
    </citation>
    <scope>NUCLEOTIDE SEQUENCE [LARGE SCALE GENOMIC DNA]</scope>
    <source>
        <strain evidence="2 3">R1DC41</strain>
    </source>
</reference>
<dbReference type="KEGG" id="mcui:G8O30_11840"/>
<evidence type="ECO:0000313" key="2">
    <source>
        <dbReference type="EMBL" id="QPC47594.1"/>
    </source>
</evidence>
<sequence length="224" mass="26079">MKAKQFLLVICAVFLVSVIGLMIWFYNTTITKQLNDYTKEKYGEKIVLVEEGASHTGNMGDTVHKVALKSDPSIEFNIEVDGDLFERLFTVVRDDLEYMITVNKEFPKLTPYVGEIESLEFIIPRTPTFDLFSEVMEDDPHLFIVMDEYDFNADIFEKQTLHRYYQLIKLLNKADTSYQDLRIHLFVDRPQSFHIANIKSITSSEQIAQMIYEQSPEIKNLLAK</sequence>
<proteinExistence type="predicted"/>
<keyword evidence="1" id="KW-1133">Transmembrane helix</keyword>
<protein>
    <submittedName>
        <fullName evidence="2">Uncharacterized protein</fullName>
    </submittedName>
</protein>
<gene>
    <name evidence="2" type="ORF">G8O30_11840</name>
</gene>
<keyword evidence="3" id="KW-1185">Reference proteome</keyword>
<dbReference type="RefSeq" id="WP_239672265.1">
    <property type="nucleotide sequence ID" value="NZ_CP049742.1"/>
</dbReference>
<dbReference type="Proteomes" id="UP000593626">
    <property type="component" value="Chromosome"/>
</dbReference>
<evidence type="ECO:0000256" key="1">
    <source>
        <dbReference type="SAM" id="Phobius"/>
    </source>
</evidence>
<feature type="transmembrane region" description="Helical" evidence="1">
    <location>
        <begin position="7"/>
        <end position="26"/>
    </location>
</feature>
<organism evidence="2 3">
    <name type="scientific">Mangrovibacillus cuniculi</name>
    <dbReference type="NCBI Taxonomy" id="2593652"/>
    <lineage>
        <taxon>Bacteria</taxon>
        <taxon>Bacillati</taxon>
        <taxon>Bacillota</taxon>
        <taxon>Bacilli</taxon>
        <taxon>Bacillales</taxon>
        <taxon>Bacillaceae</taxon>
        <taxon>Mangrovibacillus</taxon>
    </lineage>
</organism>
<accession>A0A7S8CCR2</accession>
<keyword evidence="1" id="KW-0812">Transmembrane</keyword>
<dbReference type="AlphaFoldDB" id="A0A7S8CCR2"/>
<dbReference type="EMBL" id="CP049742">
    <property type="protein sequence ID" value="QPC47594.1"/>
    <property type="molecule type" value="Genomic_DNA"/>
</dbReference>